<keyword evidence="3" id="KW-1185">Reference proteome</keyword>
<feature type="region of interest" description="Disordered" evidence="1">
    <location>
        <begin position="1"/>
        <end position="61"/>
    </location>
</feature>
<reference evidence="2 3" key="1">
    <citation type="journal article" date="2021" name="Elife">
        <title>Chloroplast acquisition without the gene transfer in kleptoplastic sea slugs, Plakobranchus ocellatus.</title>
        <authorList>
            <person name="Maeda T."/>
            <person name="Takahashi S."/>
            <person name="Yoshida T."/>
            <person name="Shimamura S."/>
            <person name="Takaki Y."/>
            <person name="Nagai Y."/>
            <person name="Toyoda A."/>
            <person name="Suzuki Y."/>
            <person name="Arimoto A."/>
            <person name="Ishii H."/>
            <person name="Satoh N."/>
            <person name="Nishiyama T."/>
            <person name="Hasebe M."/>
            <person name="Maruyama T."/>
            <person name="Minagawa J."/>
            <person name="Obokata J."/>
            <person name="Shigenobu S."/>
        </authorList>
    </citation>
    <scope>NUCLEOTIDE SEQUENCE [LARGE SCALE GENOMIC DNA]</scope>
</reference>
<evidence type="ECO:0000256" key="1">
    <source>
        <dbReference type="SAM" id="MobiDB-lite"/>
    </source>
</evidence>
<feature type="compositionally biased region" description="Basic and acidic residues" evidence="1">
    <location>
        <begin position="16"/>
        <end position="33"/>
    </location>
</feature>
<dbReference type="EMBL" id="BLXT01007988">
    <property type="protein sequence ID" value="GFO44971.1"/>
    <property type="molecule type" value="Genomic_DNA"/>
</dbReference>
<comment type="caution">
    <text evidence="2">The sequence shown here is derived from an EMBL/GenBank/DDBJ whole genome shotgun (WGS) entry which is preliminary data.</text>
</comment>
<dbReference type="Proteomes" id="UP000735302">
    <property type="component" value="Unassembled WGS sequence"/>
</dbReference>
<sequence>MADPNSQRKGHCRSQGRSEELDAIRARSRDISGQHRVTIGQLRSTLHGTESARRSNRSSNSVILSLAEPTILLECEDPEEKLRRPHTPSPSMCRSVNRCDRLCR</sequence>
<accession>A0AAV4DM59</accession>
<evidence type="ECO:0000313" key="2">
    <source>
        <dbReference type="EMBL" id="GFO44971.1"/>
    </source>
</evidence>
<dbReference type="AlphaFoldDB" id="A0AAV4DM59"/>
<name>A0AAV4DM59_9GAST</name>
<protein>
    <submittedName>
        <fullName evidence="2">Uncharacterized protein</fullName>
    </submittedName>
</protein>
<gene>
    <name evidence="2" type="ORF">PoB_007147600</name>
</gene>
<proteinExistence type="predicted"/>
<organism evidence="2 3">
    <name type="scientific">Plakobranchus ocellatus</name>
    <dbReference type="NCBI Taxonomy" id="259542"/>
    <lineage>
        <taxon>Eukaryota</taxon>
        <taxon>Metazoa</taxon>
        <taxon>Spiralia</taxon>
        <taxon>Lophotrochozoa</taxon>
        <taxon>Mollusca</taxon>
        <taxon>Gastropoda</taxon>
        <taxon>Heterobranchia</taxon>
        <taxon>Euthyneura</taxon>
        <taxon>Panpulmonata</taxon>
        <taxon>Sacoglossa</taxon>
        <taxon>Placobranchoidea</taxon>
        <taxon>Plakobranchidae</taxon>
        <taxon>Plakobranchus</taxon>
    </lineage>
</organism>
<evidence type="ECO:0000313" key="3">
    <source>
        <dbReference type="Proteomes" id="UP000735302"/>
    </source>
</evidence>